<evidence type="ECO:0000313" key="2">
    <source>
        <dbReference type="EMBL" id="MDQ0686054.1"/>
    </source>
</evidence>
<organism evidence="2 3">
    <name type="scientific">Streptomyces achromogenes</name>
    <dbReference type="NCBI Taxonomy" id="67255"/>
    <lineage>
        <taxon>Bacteria</taxon>
        <taxon>Bacillati</taxon>
        <taxon>Actinomycetota</taxon>
        <taxon>Actinomycetes</taxon>
        <taxon>Kitasatosporales</taxon>
        <taxon>Streptomycetaceae</taxon>
        <taxon>Streptomyces</taxon>
    </lineage>
</organism>
<sequence length="141" mass="15739">MLHHVELWVPDLPRAAREWGWLLGGLGYEPYQDWDRGRSWRHGPTYLVVEQSPAMRDDGGGHDRLRPGLNHLAFHAASRSELDALVARAPAHGWTPLFAERYPHAGGPEHYAAYLENSDGFEVELVVPSPAGPDKHSPNPP</sequence>
<dbReference type="PROSITE" id="PS51819">
    <property type="entry name" value="VOC"/>
    <property type="match status" value="1"/>
</dbReference>
<reference evidence="2 3" key="1">
    <citation type="submission" date="2023-07" db="EMBL/GenBank/DDBJ databases">
        <title>Comparative genomics of wheat-associated soil bacteria to identify genetic determinants of phenazine resistance.</title>
        <authorList>
            <person name="Mouncey N."/>
        </authorList>
    </citation>
    <scope>NUCLEOTIDE SEQUENCE [LARGE SCALE GENOMIC DNA]</scope>
    <source>
        <strain evidence="2 3">W4I19-2</strain>
    </source>
</reference>
<dbReference type="SUPFAM" id="SSF54593">
    <property type="entry name" value="Glyoxalase/Bleomycin resistance protein/Dihydroxybiphenyl dioxygenase"/>
    <property type="match status" value="1"/>
</dbReference>
<dbReference type="PANTHER" id="PTHR36113">
    <property type="entry name" value="LYASE, PUTATIVE-RELATED-RELATED"/>
    <property type="match status" value="1"/>
</dbReference>
<protein>
    <submittedName>
        <fullName evidence="2">Catechol 2,3-dioxygenase-like lactoylglutathione lyase family enzyme</fullName>
    </submittedName>
</protein>
<gene>
    <name evidence="2" type="ORF">QFZ56_005017</name>
</gene>
<accession>A0ABU0Q639</accession>
<feature type="domain" description="VOC" evidence="1">
    <location>
        <begin position="1"/>
        <end position="128"/>
    </location>
</feature>
<evidence type="ECO:0000313" key="3">
    <source>
        <dbReference type="Proteomes" id="UP001243364"/>
    </source>
</evidence>
<keyword evidence="3" id="KW-1185">Reference proteome</keyword>
<name>A0ABU0Q639_STRAH</name>
<evidence type="ECO:0000259" key="1">
    <source>
        <dbReference type="PROSITE" id="PS51819"/>
    </source>
</evidence>
<comment type="caution">
    <text evidence="2">The sequence shown here is derived from an EMBL/GenBank/DDBJ whole genome shotgun (WGS) entry which is preliminary data.</text>
</comment>
<dbReference type="Gene3D" id="3.10.180.10">
    <property type="entry name" value="2,3-Dihydroxybiphenyl 1,2-Dioxygenase, domain 1"/>
    <property type="match status" value="1"/>
</dbReference>
<proteinExistence type="predicted"/>
<dbReference type="InterPro" id="IPR029068">
    <property type="entry name" value="Glyas_Bleomycin-R_OHBP_Dase"/>
</dbReference>
<dbReference type="InterPro" id="IPR051332">
    <property type="entry name" value="Fosfomycin_Res_Enzymes"/>
</dbReference>
<dbReference type="Pfam" id="PF13669">
    <property type="entry name" value="Glyoxalase_4"/>
    <property type="match status" value="1"/>
</dbReference>
<dbReference type="Proteomes" id="UP001243364">
    <property type="component" value="Unassembled WGS sequence"/>
</dbReference>
<dbReference type="PANTHER" id="PTHR36113:SF6">
    <property type="entry name" value="FOSFOMYCIN RESISTANCE PROTEIN FOSX"/>
    <property type="match status" value="1"/>
</dbReference>
<dbReference type="EMBL" id="JAUSYA010000001">
    <property type="protein sequence ID" value="MDQ0686054.1"/>
    <property type="molecule type" value="Genomic_DNA"/>
</dbReference>
<dbReference type="InterPro" id="IPR037523">
    <property type="entry name" value="VOC_core"/>
</dbReference>
<dbReference type="RefSeq" id="WP_307045656.1">
    <property type="nucleotide sequence ID" value="NZ_JAUSYA010000001.1"/>
</dbReference>